<feature type="transmembrane region" description="Helical" evidence="2">
    <location>
        <begin position="729"/>
        <end position="747"/>
    </location>
</feature>
<proteinExistence type="predicted"/>
<dbReference type="AlphaFoldDB" id="G7E4F7"/>
<feature type="transmembrane region" description="Helical" evidence="2">
    <location>
        <begin position="637"/>
        <end position="656"/>
    </location>
</feature>
<dbReference type="STRING" id="764103.G7E4F7"/>
<keyword evidence="2" id="KW-0812">Transmembrane</keyword>
<dbReference type="eggNOG" id="ENOG502QQPX">
    <property type="taxonomic scope" value="Eukaryota"/>
</dbReference>
<reference evidence="4 5" key="2">
    <citation type="journal article" date="2012" name="Open Biol.">
        <title>Characteristics of nucleosomes and linker DNA regions on the genome of the basidiomycete Mixia osmundae revealed by mono- and dinucleosome mapping.</title>
        <authorList>
            <person name="Nishida H."/>
            <person name="Kondo S."/>
            <person name="Matsumoto T."/>
            <person name="Suzuki Y."/>
            <person name="Yoshikawa H."/>
            <person name="Taylor T.D."/>
            <person name="Sugiyama J."/>
        </authorList>
    </citation>
    <scope>NUCLEOTIDE SEQUENCE [LARGE SCALE GENOMIC DNA]</scope>
    <source>
        <strain evidence="5">CBS 9802 / IAM 14324 / JCM 22182 / KY 12970</strain>
    </source>
</reference>
<dbReference type="InParanoid" id="G7E4F7"/>
<organism evidence="4 5">
    <name type="scientific">Mixia osmundae (strain CBS 9802 / IAM 14324 / JCM 22182 / KY 12970)</name>
    <dbReference type="NCBI Taxonomy" id="764103"/>
    <lineage>
        <taxon>Eukaryota</taxon>
        <taxon>Fungi</taxon>
        <taxon>Dikarya</taxon>
        <taxon>Basidiomycota</taxon>
        <taxon>Pucciniomycotina</taxon>
        <taxon>Mixiomycetes</taxon>
        <taxon>Mixiales</taxon>
        <taxon>Mixiaceae</taxon>
        <taxon>Mixia</taxon>
    </lineage>
</organism>
<dbReference type="Gene3D" id="3.90.1200.10">
    <property type="match status" value="1"/>
</dbReference>
<gene>
    <name evidence="4" type="primary">Mo04396</name>
    <name evidence="4" type="ORF">E5Q_04396</name>
</gene>
<dbReference type="PANTHER" id="PTHR47829:SF1">
    <property type="entry name" value="HAD FAMILY PHOSPHATASE"/>
    <property type="match status" value="1"/>
</dbReference>
<evidence type="ECO:0000313" key="4">
    <source>
        <dbReference type="EMBL" id="GAA97717.1"/>
    </source>
</evidence>
<dbReference type="Gene3D" id="3.30.200.20">
    <property type="entry name" value="Phosphorylase Kinase, domain 1"/>
    <property type="match status" value="1"/>
</dbReference>
<dbReference type="CDD" id="cd05154">
    <property type="entry name" value="ACAD10_11_N-like"/>
    <property type="match status" value="1"/>
</dbReference>
<dbReference type="InterPro" id="IPR011009">
    <property type="entry name" value="Kinase-like_dom_sf"/>
</dbReference>
<feature type="transmembrane region" description="Helical" evidence="2">
    <location>
        <begin position="782"/>
        <end position="810"/>
    </location>
</feature>
<dbReference type="OrthoDB" id="191037at2759"/>
<evidence type="ECO:0000256" key="1">
    <source>
        <dbReference type="SAM" id="MobiDB-lite"/>
    </source>
</evidence>
<dbReference type="Pfam" id="PF01636">
    <property type="entry name" value="APH"/>
    <property type="match status" value="1"/>
</dbReference>
<keyword evidence="2" id="KW-1133">Transmembrane helix</keyword>
<name>G7E4F7_MIXOS</name>
<keyword evidence="2" id="KW-0472">Membrane</keyword>
<dbReference type="RefSeq" id="XP_014564827.1">
    <property type="nucleotide sequence ID" value="XM_014709341.1"/>
</dbReference>
<dbReference type="HOGENOM" id="CLU_300722_0_0_1"/>
<evidence type="ECO:0000256" key="2">
    <source>
        <dbReference type="SAM" id="Phobius"/>
    </source>
</evidence>
<evidence type="ECO:0000313" key="5">
    <source>
        <dbReference type="Proteomes" id="UP000009131"/>
    </source>
</evidence>
<feature type="transmembrane region" description="Helical" evidence="2">
    <location>
        <begin position="759"/>
        <end position="776"/>
    </location>
</feature>
<dbReference type="InterPro" id="IPR041726">
    <property type="entry name" value="ACAD10_11_N"/>
</dbReference>
<dbReference type="SUPFAM" id="SSF56112">
    <property type="entry name" value="Protein kinase-like (PK-like)"/>
    <property type="match status" value="1"/>
</dbReference>
<accession>G7E4F7</accession>
<feature type="region of interest" description="Disordered" evidence="1">
    <location>
        <begin position="860"/>
        <end position="901"/>
    </location>
</feature>
<sequence length="995" mass="109950">MAPAGKDAPKGTDHGEIRQAIDQAKLEAYLSKNISHITLPIEIKQFKFGQSNPTYFITDAKKVKYVLRKKPPGKLVSKTAHAVEREYKVIKAVGEASRKADKATVPVPEVYCLCEDNDVIGTPFYVMQFLEGRIFTDVRIPELKSKEERSKCWESVIRTLAALHALKPNDIGLSDYGSQKDFYPRQIKSLARVSHAQAAIEHKDTGDAVGDIPNLDWLLKWYSENCPLGETTIVHGDFKLDNMIFHPTKPEVIGVLDWELSTLGHPLSDLSNLLQPFYIPSDSGSDIVVGFRDLEPKDLPIPDAETLMKLYCKSVGRSYPIKGWSAAVSFSFFRLSVIMQGIAARAARGQASSEKASLYANAFGPVGLLAADTIQRSKKFSKLQPQARRKTSAGRWWASCNGWITSYLHVKSLTHDQKALNVLRAFEGEARRLSETNDALVRLQRSLKTSRIFSEQSTCLTDSNVQSVRSVQRAKTANNTGANAISKAAPIQAAGVPIAPTGKVIASPQSFAFLSNGTMVNGTAFNGQMLSVSLECASSLKTSQISIQHRRKEAQFFLAYQLWNFLYTLVGLYFRSVPHLTSAFLMQGFVLLASFATSVETDSDARAFARLVQTHCGGANVLKGLGFALNDINRDLMLSHSIALLFAIALSIKLMPDYSAAYTSIGRPHRANRAIKIRMTLDAIVWQDFFMILAFLFAWAAELSEAGILIDKPSDFVSLVINAYESGQLLFAIVHLPMSALAYFGVYSKKPLFIASKGIAQFVYLVNTLVAVLFIIPRYFEAWYFLQILGILTAVFNALTILFITGYLTAIQDIPHDFKNEMDLPWNSVAFANEDKYDHEKASQDPAWSSADMMRAMGASPQSRGQGVLPAISEEDQPTIRNSTTHVDGKEGSQRQSVASIKTTATDPDALFYFSKWKGSQRMSRLTMPSPAVRRSVASEFSIGAFGLRTTPEEVLDAYWSSTDTDTSTTSSSTSRPCLGPKRGDNRSCLRCAWV</sequence>
<dbReference type="InterPro" id="IPR052898">
    <property type="entry name" value="ACAD10-like"/>
</dbReference>
<protein>
    <recommendedName>
        <fullName evidence="3">Aminoglycoside phosphotransferase domain-containing protein</fullName>
    </recommendedName>
</protein>
<comment type="caution">
    <text evidence="4">The sequence shown here is derived from an EMBL/GenBank/DDBJ whole genome shotgun (WGS) entry which is preliminary data.</text>
</comment>
<dbReference type="PANTHER" id="PTHR47829">
    <property type="entry name" value="HYDROLASE, PUTATIVE (AFU_ORTHOLOGUE AFUA_1G12880)-RELATED"/>
    <property type="match status" value="1"/>
</dbReference>
<dbReference type="Proteomes" id="UP000009131">
    <property type="component" value="Unassembled WGS sequence"/>
</dbReference>
<evidence type="ECO:0000259" key="3">
    <source>
        <dbReference type="Pfam" id="PF01636"/>
    </source>
</evidence>
<feature type="transmembrane region" description="Helical" evidence="2">
    <location>
        <begin position="677"/>
        <end position="701"/>
    </location>
</feature>
<feature type="domain" description="Aminoglycoside phosphotransferase" evidence="3">
    <location>
        <begin position="42"/>
        <end position="282"/>
    </location>
</feature>
<dbReference type="InterPro" id="IPR002575">
    <property type="entry name" value="Aminoglycoside_PTrfase"/>
</dbReference>
<reference evidence="4 5" key="1">
    <citation type="journal article" date="2011" name="J. Gen. Appl. Microbiol.">
        <title>Draft genome sequencing of the enigmatic basidiomycete Mixia osmundae.</title>
        <authorList>
            <person name="Nishida H."/>
            <person name="Nagatsuka Y."/>
            <person name="Sugiyama J."/>
        </authorList>
    </citation>
    <scope>NUCLEOTIDE SEQUENCE [LARGE SCALE GENOMIC DNA]</scope>
    <source>
        <strain evidence="5">CBS 9802 / IAM 14324 / JCM 22182 / KY 12970</strain>
    </source>
</reference>
<dbReference type="EMBL" id="BABT02000134">
    <property type="protein sequence ID" value="GAA97717.1"/>
    <property type="molecule type" value="Genomic_DNA"/>
</dbReference>
<keyword evidence="5" id="KW-1185">Reference proteome</keyword>